<evidence type="ECO:0000313" key="2">
    <source>
        <dbReference type="Proteomes" id="UP000281028"/>
    </source>
</evidence>
<dbReference type="NCBIfam" id="NF038153">
    <property type="entry name" value="lant_leader_L1a"/>
    <property type="match status" value="1"/>
</dbReference>
<name>A0A9Q5DA35_9BACT</name>
<accession>A0A9Q5DA35</accession>
<reference evidence="1" key="1">
    <citation type="submission" date="2020-05" db="EMBL/GenBank/DDBJ databases">
        <title>Chitinophaga laudate sp. nov., isolated from a tropical peat swamp.</title>
        <authorList>
            <person name="Goh C.B.S."/>
            <person name="Lee M.S."/>
            <person name="Parimannan S."/>
            <person name="Pasbakhsh P."/>
            <person name="Yule C.M."/>
            <person name="Rajandas H."/>
            <person name="Loke S."/>
            <person name="Croft L."/>
            <person name="Tan J.B.L."/>
        </authorList>
    </citation>
    <scope>NUCLEOTIDE SEQUENCE</scope>
    <source>
        <strain evidence="1">Mgbs1</strain>
    </source>
</reference>
<dbReference type="AlphaFoldDB" id="A0A9Q5DA35"/>
<keyword evidence="2" id="KW-1185">Reference proteome</keyword>
<dbReference type="EMBL" id="RIAR02000001">
    <property type="protein sequence ID" value="NSL86667.1"/>
    <property type="molecule type" value="Genomic_DNA"/>
</dbReference>
<organism evidence="1 2">
    <name type="scientific">Chitinophaga solisilvae</name>
    <dbReference type="NCBI Taxonomy" id="1233460"/>
    <lineage>
        <taxon>Bacteria</taxon>
        <taxon>Pseudomonadati</taxon>
        <taxon>Bacteroidota</taxon>
        <taxon>Chitinophagia</taxon>
        <taxon>Chitinophagales</taxon>
        <taxon>Chitinophagaceae</taxon>
        <taxon>Chitinophaga</taxon>
    </lineage>
</organism>
<comment type="caution">
    <text evidence="1">The sequence shown here is derived from an EMBL/GenBank/DDBJ whole genome shotgun (WGS) entry which is preliminary data.</text>
</comment>
<dbReference type="InterPro" id="IPR058238">
    <property type="entry name" value="Lant_leader_dom"/>
</dbReference>
<dbReference type="Proteomes" id="UP000281028">
    <property type="component" value="Unassembled WGS sequence"/>
</dbReference>
<evidence type="ECO:0000313" key="1">
    <source>
        <dbReference type="EMBL" id="NSL86667.1"/>
    </source>
</evidence>
<protein>
    <submittedName>
        <fullName evidence="1">Uncharacterized protein</fullName>
    </submittedName>
</protein>
<proteinExistence type="predicted"/>
<sequence length="46" mass="5169">MKKAPSKKLRLTTIRVTTLTQQQQQEIKGGAATLNTVCTRYRTCVC</sequence>
<dbReference type="RefSeq" id="WP_158631580.1">
    <property type="nucleotide sequence ID" value="NZ_JAABOK010000001.1"/>
</dbReference>
<gene>
    <name evidence="1" type="ORF">ECE50_007490</name>
</gene>